<feature type="transmembrane region" description="Helical" evidence="1">
    <location>
        <begin position="159"/>
        <end position="179"/>
    </location>
</feature>
<gene>
    <name evidence="2" type="ORF">SAMN05421847_1255</name>
</gene>
<keyword evidence="1" id="KW-0472">Membrane</keyword>
<evidence type="ECO:0000313" key="2">
    <source>
        <dbReference type="EMBL" id="SEG00381.1"/>
    </source>
</evidence>
<dbReference type="EMBL" id="FNUS01000002">
    <property type="protein sequence ID" value="SEG00381.1"/>
    <property type="molecule type" value="Genomic_DNA"/>
</dbReference>
<accession>A0A1H5WM24</accession>
<dbReference type="Proteomes" id="UP000236738">
    <property type="component" value="Unassembled WGS sequence"/>
</dbReference>
<reference evidence="3" key="1">
    <citation type="submission" date="2016-10" db="EMBL/GenBank/DDBJ databases">
        <authorList>
            <person name="Varghese N."/>
            <person name="Submissions S."/>
        </authorList>
    </citation>
    <scope>NUCLEOTIDE SEQUENCE [LARGE SCALE GENOMIC DNA]</scope>
    <source>
        <strain evidence="3">DSM 21580</strain>
    </source>
</reference>
<keyword evidence="3" id="KW-1185">Reference proteome</keyword>
<evidence type="ECO:0000256" key="1">
    <source>
        <dbReference type="SAM" id="Phobius"/>
    </source>
</evidence>
<dbReference type="RefSeq" id="WP_103913243.1">
    <property type="nucleotide sequence ID" value="NZ_FNUS01000002.1"/>
</dbReference>
<dbReference type="AlphaFoldDB" id="A0A1H5WM24"/>
<sequence>MMITKTQETEICDYLLSKKLPIDILIEVQDHFISEIYHLERENDLQFPEAFKEVKENWRKDLTLSWKGEFSLIDSTDFMRKITKQIERANILQSLKFVIPSVFIIFLVANFSNVNFFQAFFITAIFLPLLYASINYIRHYKEFRLPKKYHSQILTLHQNGIFIFFLVISPMINVFSKFFDEPKEFQEMLSFNFSGITDLKIVIVFLSQLLVFGGISYSLISQEKYLKQIKSVKPFLKYLKPS</sequence>
<proteinExistence type="predicted"/>
<evidence type="ECO:0000313" key="3">
    <source>
        <dbReference type="Proteomes" id="UP000236738"/>
    </source>
</evidence>
<feature type="transmembrane region" description="Helical" evidence="1">
    <location>
        <begin position="89"/>
        <end position="111"/>
    </location>
</feature>
<keyword evidence="1" id="KW-1133">Transmembrane helix</keyword>
<organism evidence="2 3">
    <name type="scientific">Halpernia humi</name>
    <dbReference type="NCBI Taxonomy" id="493375"/>
    <lineage>
        <taxon>Bacteria</taxon>
        <taxon>Pseudomonadati</taxon>
        <taxon>Bacteroidota</taxon>
        <taxon>Flavobacteriia</taxon>
        <taxon>Flavobacteriales</taxon>
        <taxon>Weeksellaceae</taxon>
        <taxon>Chryseobacterium group</taxon>
        <taxon>Halpernia</taxon>
    </lineage>
</organism>
<feature type="transmembrane region" description="Helical" evidence="1">
    <location>
        <begin position="117"/>
        <end position="138"/>
    </location>
</feature>
<feature type="transmembrane region" description="Helical" evidence="1">
    <location>
        <begin position="199"/>
        <end position="220"/>
    </location>
</feature>
<protein>
    <submittedName>
        <fullName evidence="2">Uncharacterized protein</fullName>
    </submittedName>
</protein>
<dbReference type="OrthoDB" id="1247773at2"/>
<name>A0A1H5WM24_9FLAO</name>
<keyword evidence="1" id="KW-0812">Transmembrane</keyword>